<feature type="coiled-coil region" evidence="1">
    <location>
        <begin position="298"/>
        <end position="325"/>
    </location>
</feature>
<evidence type="ECO:0000256" key="2">
    <source>
        <dbReference type="SAM" id="MobiDB-lite"/>
    </source>
</evidence>
<dbReference type="AlphaFoldDB" id="A0AAE0J643"/>
<protein>
    <submittedName>
        <fullName evidence="4">Helix-loop-helix DNA-binding domain-containing protein</fullName>
    </submittedName>
</protein>
<feature type="compositionally biased region" description="Polar residues" evidence="2">
    <location>
        <begin position="212"/>
        <end position="230"/>
    </location>
</feature>
<dbReference type="CDD" id="cd11399">
    <property type="entry name" value="bHLHzip_scHMS1_like"/>
    <property type="match status" value="1"/>
</dbReference>
<evidence type="ECO:0000259" key="3">
    <source>
        <dbReference type="PROSITE" id="PS50888"/>
    </source>
</evidence>
<dbReference type="EMBL" id="JAUEPO010000001">
    <property type="protein sequence ID" value="KAK3337559.1"/>
    <property type="molecule type" value="Genomic_DNA"/>
</dbReference>
<dbReference type="GO" id="GO:0003677">
    <property type="term" value="F:DNA binding"/>
    <property type="evidence" value="ECO:0007669"/>
    <property type="project" value="UniProtKB-KW"/>
</dbReference>
<dbReference type="PANTHER" id="PTHR47336">
    <property type="entry name" value="TRANSCRIPTION FACTOR HMS1-RELATED"/>
    <property type="match status" value="1"/>
</dbReference>
<feature type="compositionally biased region" description="Acidic residues" evidence="2">
    <location>
        <begin position="273"/>
        <end position="285"/>
    </location>
</feature>
<organism evidence="4 5">
    <name type="scientific">Cercophora scortea</name>
    <dbReference type="NCBI Taxonomy" id="314031"/>
    <lineage>
        <taxon>Eukaryota</taxon>
        <taxon>Fungi</taxon>
        <taxon>Dikarya</taxon>
        <taxon>Ascomycota</taxon>
        <taxon>Pezizomycotina</taxon>
        <taxon>Sordariomycetes</taxon>
        <taxon>Sordariomycetidae</taxon>
        <taxon>Sordariales</taxon>
        <taxon>Lasiosphaeriaceae</taxon>
        <taxon>Cercophora</taxon>
    </lineage>
</organism>
<feature type="compositionally biased region" description="Basic residues" evidence="2">
    <location>
        <begin position="180"/>
        <end position="189"/>
    </location>
</feature>
<dbReference type="InterPro" id="IPR036638">
    <property type="entry name" value="HLH_DNA-bd_sf"/>
</dbReference>
<keyword evidence="1" id="KW-0175">Coiled coil</keyword>
<keyword evidence="4" id="KW-0238">DNA-binding</keyword>
<dbReference type="Pfam" id="PF00010">
    <property type="entry name" value="HLH"/>
    <property type="match status" value="1"/>
</dbReference>
<evidence type="ECO:0000256" key="1">
    <source>
        <dbReference type="SAM" id="Coils"/>
    </source>
</evidence>
<dbReference type="SMART" id="SM00353">
    <property type="entry name" value="HLH"/>
    <property type="match status" value="1"/>
</dbReference>
<keyword evidence="5" id="KW-1185">Reference proteome</keyword>
<reference evidence="4" key="1">
    <citation type="journal article" date="2023" name="Mol. Phylogenet. Evol.">
        <title>Genome-scale phylogeny and comparative genomics of the fungal order Sordariales.</title>
        <authorList>
            <person name="Hensen N."/>
            <person name="Bonometti L."/>
            <person name="Westerberg I."/>
            <person name="Brannstrom I.O."/>
            <person name="Guillou S."/>
            <person name="Cros-Aarteil S."/>
            <person name="Calhoun S."/>
            <person name="Haridas S."/>
            <person name="Kuo A."/>
            <person name="Mondo S."/>
            <person name="Pangilinan J."/>
            <person name="Riley R."/>
            <person name="LaButti K."/>
            <person name="Andreopoulos B."/>
            <person name="Lipzen A."/>
            <person name="Chen C."/>
            <person name="Yan M."/>
            <person name="Daum C."/>
            <person name="Ng V."/>
            <person name="Clum A."/>
            <person name="Steindorff A."/>
            <person name="Ohm R.A."/>
            <person name="Martin F."/>
            <person name="Silar P."/>
            <person name="Natvig D.O."/>
            <person name="Lalanne C."/>
            <person name="Gautier V."/>
            <person name="Ament-Velasquez S.L."/>
            <person name="Kruys A."/>
            <person name="Hutchinson M.I."/>
            <person name="Powell A.J."/>
            <person name="Barry K."/>
            <person name="Miller A.N."/>
            <person name="Grigoriev I.V."/>
            <person name="Debuchy R."/>
            <person name="Gladieux P."/>
            <person name="Hiltunen Thoren M."/>
            <person name="Johannesson H."/>
        </authorList>
    </citation>
    <scope>NUCLEOTIDE SEQUENCE</scope>
    <source>
        <strain evidence="4">SMH4131-1</strain>
    </source>
</reference>
<dbReference type="Proteomes" id="UP001286456">
    <property type="component" value="Unassembled WGS sequence"/>
</dbReference>
<dbReference type="InterPro" id="IPR052099">
    <property type="entry name" value="Regulatory_TF_Diverse"/>
</dbReference>
<accession>A0AAE0J643</accession>
<dbReference type="Gene3D" id="4.10.280.10">
    <property type="entry name" value="Helix-loop-helix DNA-binding domain"/>
    <property type="match status" value="1"/>
</dbReference>
<evidence type="ECO:0000313" key="5">
    <source>
        <dbReference type="Proteomes" id="UP001286456"/>
    </source>
</evidence>
<reference evidence="4" key="2">
    <citation type="submission" date="2023-06" db="EMBL/GenBank/DDBJ databases">
        <authorList>
            <consortium name="Lawrence Berkeley National Laboratory"/>
            <person name="Haridas S."/>
            <person name="Hensen N."/>
            <person name="Bonometti L."/>
            <person name="Westerberg I."/>
            <person name="Brannstrom I.O."/>
            <person name="Guillou S."/>
            <person name="Cros-Aarteil S."/>
            <person name="Calhoun S."/>
            <person name="Kuo A."/>
            <person name="Mondo S."/>
            <person name="Pangilinan J."/>
            <person name="Riley R."/>
            <person name="Labutti K."/>
            <person name="Andreopoulos B."/>
            <person name="Lipzen A."/>
            <person name="Chen C."/>
            <person name="Yanf M."/>
            <person name="Daum C."/>
            <person name="Ng V."/>
            <person name="Clum A."/>
            <person name="Steindorff A."/>
            <person name="Ohm R."/>
            <person name="Martin F."/>
            <person name="Silar P."/>
            <person name="Natvig D."/>
            <person name="Lalanne C."/>
            <person name="Gautier V."/>
            <person name="Ament-Velasquez S.L."/>
            <person name="Kruys A."/>
            <person name="Hutchinson M.I."/>
            <person name="Powell A.J."/>
            <person name="Barry K."/>
            <person name="Miller A.N."/>
            <person name="Grigoriev I.V."/>
            <person name="Debuchy R."/>
            <person name="Gladieux P."/>
            <person name="Thoren M.H."/>
            <person name="Johannesson H."/>
        </authorList>
    </citation>
    <scope>NUCLEOTIDE SEQUENCE</scope>
    <source>
        <strain evidence="4">SMH4131-1</strain>
    </source>
</reference>
<dbReference type="PANTHER" id="PTHR47336:SF2">
    <property type="entry name" value="TRANSCRIPTION FACTOR HMS1-RELATED"/>
    <property type="match status" value="1"/>
</dbReference>
<dbReference type="SUPFAM" id="SSF47459">
    <property type="entry name" value="HLH, helix-loop-helix DNA-binding domain"/>
    <property type="match status" value="1"/>
</dbReference>
<proteinExistence type="predicted"/>
<feature type="region of interest" description="Disordered" evidence="2">
    <location>
        <begin position="272"/>
        <end position="292"/>
    </location>
</feature>
<dbReference type="GO" id="GO:0046983">
    <property type="term" value="F:protein dimerization activity"/>
    <property type="evidence" value="ECO:0007669"/>
    <property type="project" value="InterPro"/>
</dbReference>
<feature type="region of interest" description="Disordered" evidence="2">
    <location>
        <begin position="163"/>
        <end position="234"/>
    </location>
</feature>
<dbReference type="PROSITE" id="PS50888">
    <property type="entry name" value="BHLH"/>
    <property type="match status" value="1"/>
</dbReference>
<evidence type="ECO:0000313" key="4">
    <source>
        <dbReference type="EMBL" id="KAK3337559.1"/>
    </source>
</evidence>
<name>A0AAE0J643_9PEZI</name>
<gene>
    <name evidence="4" type="ORF">B0T19DRAFT_78580</name>
</gene>
<dbReference type="InterPro" id="IPR011598">
    <property type="entry name" value="bHLH_dom"/>
</dbReference>
<feature type="domain" description="BHLH" evidence="3">
    <location>
        <begin position="230"/>
        <end position="308"/>
    </location>
</feature>
<comment type="caution">
    <text evidence="4">The sequence shown here is derived from an EMBL/GenBank/DDBJ whole genome shotgun (WGS) entry which is preliminary data.</text>
</comment>
<sequence length="344" mass="37501">MPASLLDPSLSFDPFATAYGAAQPVSYQDFSSSLFDPLEDFNTDFTSDSAGSPASPLSPVLSTSSYGLPISDDWMTWDKIEASPESDSYLKSELFDGSILATIPSRNYSLSPAINPMQLSIPQLNNMPFGSSEQTNNNNQSALFQSPQVMMVSTATAPMTKLNSEAAPQEPSAQTTTKRASPRNLKRKSSSSGSDEDEESSSPPPPSRRRSTGTNQQHKATKESSQQTAPKKTAHNMIEKRYRTNLNDKIAQLRDSIPTLRVVAQRLENQQGFEEDGGEAADENDAGPTPKLNKATILSKATEYISQLERRNSCLETENNALRGRMEGLEMLLMSRGGSTGVWN</sequence>